<dbReference type="HOGENOM" id="CLU_037990_5_3_0"/>
<evidence type="ECO:0000313" key="5">
    <source>
        <dbReference type="Proteomes" id="UP000030700"/>
    </source>
</evidence>
<dbReference type="CDD" id="cd02440">
    <property type="entry name" value="AdoMet_MTases"/>
    <property type="match status" value="1"/>
</dbReference>
<dbReference type="InterPro" id="IPR029063">
    <property type="entry name" value="SAM-dependent_MTases_sf"/>
</dbReference>
<gene>
    <name evidence="4" type="ORF">U14_05421</name>
</gene>
<protein>
    <submittedName>
        <fullName evidence="4">Trans-aconitate 2-methyltransferase</fullName>
    </submittedName>
</protein>
<dbReference type="SUPFAM" id="SSF53335">
    <property type="entry name" value="S-adenosyl-L-methionine-dependent methyltransferases"/>
    <property type="match status" value="1"/>
</dbReference>
<keyword evidence="5" id="KW-1185">Reference proteome</keyword>
<accession>A0A081BRW2</accession>
<dbReference type="InterPro" id="IPR041698">
    <property type="entry name" value="Methyltransf_25"/>
</dbReference>
<dbReference type="AlphaFoldDB" id="A0A081BRW2"/>
<dbReference type="PANTHER" id="PTHR43861:SF1">
    <property type="entry name" value="TRANS-ACONITATE 2-METHYLTRANSFERASE"/>
    <property type="match status" value="1"/>
</dbReference>
<keyword evidence="2 4" id="KW-0808">Transferase</keyword>
<keyword evidence="1 4" id="KW-0489">Methyltransferase</keyword>
<dbReference type="GO" id="GO:0032259">
    <property type="term" value="P:methylation"/>
    <property type="evidence" value="ECO:0007669"/>
    <property type="project" value="UniProtKB-KW"/>
</dbReference>
<dbReference type="InterPro" id="IPR023149">
    <property type="entry name" value="Trans_acon_MeTrfase_C"/>
</dbReference>
<organism evidence="4">
    <name type="scientific">Candidatus Moduliflexus flocculans</name>
    <dbReference type="NCBI Taxonomy" id="1499966"/>
    <lineage>
        <taxon>Bacteria</taxon>
        <taxon>Candidatus Moduliflexota</taxon>
        <taxon>Candidatus Moduliflexia</taxon>
        <taxon>Candidatus Moduliflexales</taxon>
        <taxon>Candidatus Moduliflexaceae</taxon>
    </lineage>
</organism>
<dbReference type="Gene3D" id="1.10.150.290">
    <property type="entry name" value="S-adenosyl-L-methionine-dependent methyltransferases"/>
    <property type="match status" value="1"/>
</dbReference>
<evidence type="ECO:0000256" key="1">
    <source>
        <dbReference type="ARBA" id="ARBA00022603"/>
    </source>
</evidence>
<sequence length="267" mass="30581">MTTFDFDGNKYNAASTHQKEWGNKLIAELALRGDETILDLGCGDGVLTKQLAERVPRGKVVGVDASYGMLEAAQRQQADNLIFLQQNINDLQFDERFDLIFSNAALHWIRDHRALLLKLWELLKPGGMMRLNFAADGNCQHFNRIAQGVMRLPEFAAYFEHFEWPWFMPTLEAYAALLKESAFTDIRVWGENADRCFPDAEAITKWIDQPSLVPFLQAVDAVDKSRFREAIVMRMLQETAQGDCTYFETFRRINVFAKNNHSTLSGF</sequence>
<proteinExistence type="predicted"/>
<dbReference type="EMBL" id="DF820460">
    <property type="protein sequence ID" value="GAK54143.1"/>
    <property type="molecule type" value="Genomic_DNA"/>
</dbReference>
<dbReference type="Proteomes" id="UP000030700">
    <property type="component" value="Unassembled WGS sequence"/>
</dbReference>
<reference evidence="4" key="1">
    <citation type="journal article" date="2015" name="PeerJ">
        <title>First genomic representation of candidate bacterial phylum KSB3 points to enhanced environmental sensing as a trigger of wastewater bulking.</title>
        <authorList>
            <person name="Sekiguchi Y."/>
            <person name="Ohashi A."/>
            <person name="Parks D.H."/>
            <person name="Yamauchi T."/>
            <person name="Tyson G.W."/>
            <person name="Hugenholtz P."/>
        </authorList>
    </citation>
    <scope>NUCLEOTIDE SEQUENCE [LARGE SCALE GENOMIC DNA]</scope>
</reference>
<evidence type="ECO:0000313" key="4">
    <source>
        <dbReference type="EMBL" id="GAK54143.1"/>
    </source>
</evidence>
<name>A0A081BRW2_9BACT</name>
<dbReference type="Pfam" id="PF13649">
    <property type="entry name" value="Methyltransf_25"/>
    <property type="match status" value="1"/>
</dbReference>
<feature type="domain" description="Methyltransferase" evidence="3">
    <location>
        <begin position="37"/>
        <end position="127"/>
    </location>
</feature>
<evidence type="ECO:0000256" key="2">
    <source>
        <dbReference type="ARBA" id="ARBA00022679"/>
    </source>
</evidence>
<dbReference type="GO" id="GO:0030798">
    <property type="term" value="F:trans-aconitate 2-methyltransferase activity"/>
    <property type="evidence" value="ECO:0007669"/>
    <property type="project" value="InterPro"/>
</dbReference>
<dbReference type="PANTHER" id="PTHR43861">
    <property type="entry name" value="TRANS-ACONITATE 2-METHYLTRANSFERASE-RELATED"/>
    <property type="match status" value="1"/>
</dbReference>
<evidence type="ECO:0000259" key="3">
    <source>
        <dbReference type="Pfam" id="PF13649"/>
    </source>
</evidence>
<dbReference type="Gene3D" id="3.40.50.150">
    <property type="entry name" value="Vaccinia Virus protein VP39"/>
    <property type="match status" value="1"/>
</dbReference>
<dbReference type="STRING" id="1499966.U14_05421"/>